<name>A0A327M885_9PROT</name>
<keyword evidence="2" id="KW-0503">Monooxygenase</keyword>
<sequence>MIHVVAIITAKPGMRGQILEHFRANMPAVHAEKGCIEYGPAIDAEGMGKFQTPFGADTFLVIEKWESKEALAAHAAAPHMAAYAAKTKELIASRVIHVLEPAA</sequence>
<feature type="domain" description="ABM" evidence="1">
    <location>
        <begin position="2"/>
        <end position="99"/>
    </location>
</feature>
<keyword evidence="3" id="KW-1185">Reference proteome</keyword>
<dbReference type="RefSeq" id="WP_111470291.1">
    <property type="nucleotide sequence ID" value="NZ_QLIX01000008.1"/>
</dbReference>
<protein>
    <submittedName>
        <fullName evidence="2">Antibiotic biosynthesis monooxygenase</fullName>
    </submittedName>
</protein>
<dbReference type="PANTHER" id="PTHR33336">
    <property type="entry name" value="QUINOL MONOOXYGENASE YGIN-RELATED"/>
    <property type="match status" value="1"/>
</dbReference>
<evidence type="ECO:0000313" key="3">
    <source>
        <dbReference type="Proteomes" id="UP000249065"/>
    </source>
</evidence>
<dbReference type="GO" id="GO:0005829">
    <property type="term" value="C:cytosol"/>
    <property type="evidence" value="ECO:0007669"/>
    <property type="project" value="TreeGrafter"/>
</dbReference>
<dbReference type="AlphaFoldDB" id="A0A327M885"/>
<dbReference type="Pfam" id="PF03992">
    <property type="entry name" value="ABM"/>
    <property type="match status" value="1"/>
</dbReference>
<dbReference type="EMBL" id="QLIX01000008">
    <property type="protein sequence ID" value="RAI58675.1"/>
    <property type="molecule type" value="Genomic_DNA"/>
</dbReference>
<evidence type="ECO:0000313" key="2">
    <source>
        <dbReference type="EMBL" id="RAI58675.1"/>
    </source>
</evidence>
<dbReference type="PROSITE" id="PS51725">
    <property type="entry name" value="ABM"/>
    <property type="match status" value="1"/>
</dbReference>
<dbReference type="Gene3D" id="3.30.70.100">
    <property type="match status" value="1"/>
</dbReference>
<proteinExistence type="predicted"/>
<dbReference type="InterPro" id="IPR007138">
    <property type="entry name" value="ABM_dom"/>
</dbReference>
<reference evidence="3" key="1">
    <citation type="submission" date="2018-06" db="EMBL/GenBank/DDBJ databases">
        <authorList>
            <person name="Khan S.A."/>
        </authorList>
    </citation>
    <scope>NUCLEOTIDE SEQUENCE [LARGE SCALE GENOMIC DNA]</scope>
    <source>
        <strain evidence="3">DB-1506</strain>
    </source>
</reference>
<gene>
    <name evidence="2" type="ORF">DOO78_13400</name>
</gene>
<dbReference type="Proteomes" id="UP000249065">
    <property type="component" value="Unassembled WGS sequence"/>
</dbReference>
<accession>A0A327M885</accession>
<evidence type="ECO:0000259" key="1">
    <source>
        <dbReference type="PROSITE" id="PS51725"/>
    </source>
</evidence>
<organism evidence="2 3">
    <name type="scientific">Roseicella frigidaeris</name>
    <dbReference type="NCBI Taxonomy" id="2230885"/>
    <lineage>
        <taxon>Bacteria</taxon>
        <taxon>Pseudomonadati</taxon>
        <taxon>Pseudomonadota</taxon>
        <taxon>Alphaproteobacteria</taxon>
        <taxon>Acetobacterales</taxon>
        <taxon>Roseomonadaceae</taxon>
        <taxon>Roseicella</taxon>
    </lineage>
</organism>
<keyword evidence="2" id="KW-0560">Oxidoreductase</keyword>
<dbReference type="SUPFAM" id="SSF54909">
    <property type="entry name" value="Dimeric alpha+beta barrel"/>
    <property type="match status" value="1"/>
</dbReference>
<dbReference type="InterPro" id="IPR050744">
    <property type="entry name" value="AI-2_Isomerase_LsrG"/>
</dbReference>
<dbReference type="OrthoDB" id="287932at2"/>
<dbReference type="PANTHER" id="PTHR33336:SF3">
    <property type="entry name" value="ABM DOMAIN-CONTAINING PROTEIN"/>
    <property type="match status" value="1"/>
</dbReference>
<dbReference type="GO" id="GO:0004497">
    <property type="term" value="F:monooxygenase activity"/>
    <property type="evidence" value="ECO:0007669"/>
    <property type="project" value="UniProtKB-KW"/>
</dbReference>
<comment type="caution">
    <text evidence="2">The sequence shown here is derived from an EMBL/GenBank/DDBJ whole genome shotgun (WGS) entry which is preliminary data.</text>
</comment>
<dbReference type="InterPro" id="IPR011008">
    <property type="entry name" value="Dimeric_a/b-barrel"/>
</dbReference>